<feature type="transmembrane region" description="Helical" evidence="2">
    <location>
        <begin position="441"/>
        <end position="461"/>
    </location>
</feature>
<dbReference type="AlphaFoldDB" id="A0A511RMC1"/>
<dbReference type="GO" id="GO:0015990">
    <property type="term" value="P:electron transport coupled proton transport"/>
    <property type="evidence" value="ECO:0007669"/>
    <property type="project" value="TreeGrafter"/>
</dbReference>
<keyword evidence="2" id="KW-0472">Membrane</keyword>
<protein>
    <submittedName>
        <fullName evidence="4">Nitric oxide reductase subunit B</fullName>
    </submittedName>
</protein>
<keyword evidence="1" id="KW-0813">Transport</keyword>
<evidence type="ECO:0000259" key="3">
    <source>
        <dbReference type="PROSITE" id="PS50855"/>
    </source>
</evidence>
<dbReference type="EMBL" id="BJXN01000009">
    <property type="protein sequence ID" value="GEM90092.1"/>
    <property type="molecule type" value="Genomic_DNA"/>
</dbReference>
<dbReference type="GO" id="GO:0004129">
    <property type="term" value="F:cytochrome-c oxidase activity"/>
    <property type="evidence" value="ECO:0007669"/>
    <property type="project" value="InterPro"/>
</dbReference>
<dbReference type="Proteomes" id="UP000321827">
    <property type="component" value="Unassembled WGS sequence"/>
</dbReference>
<feature type="transmembrane region" description="Helical" evidence="2">
    <location>
        <begin position="20"/>
        <end position="42"/>
    </location>
</feature>
<comment type="caution">
    <text evidence="4">The sequence shown here is derived from an EMBL/GenBank/DDBJ whole genome shotgun (WGS) entry which is preliminary data.</text>
</comment>
<dbReference type="PROSITE" id="PS50855">
    <property type="entry name" value="COX1"/>
    <property type="match status" value="1"/>
</dbReference>
<dbReference type="Pfam" id="PF00115">
    <property type="entry name" value="COX1"/>
    <property type="match status" value="1"/>
</dbReference>
<feature type="transmembrane region" description="Helical" evidence="2">
    <location>
        <begin position="172"/>
        <end position="191"/>
    </location>
</feature>
<organism evidence="4 5">
    <name type="scientific">Oceanithermus desulfurans NBRC 100063</name>
    <dbReference type="NCBI Taxonomy" id="1227550"/>
    <lineage>
        <taxon>Bacteria</taxon>
        <taxon>Thermotogati</taxon>
        <taxon>Deinococcota</taxon>
        <taxon>Deinococci</taxon>
        <taxon>Thermales</taxon>
        <taxon>Thermaceae</taxon>
        <taxon>Oceanithermus</taxon>
    </lineage>
</organism>
<keyword evidence="2" id="KW-1133">Transmembrane helix</keyword>
<sequence>MSTFAHRQPGELYESQKLAIWYFVVAIALFGAQIIFGLLLAYQYIDPNFLYQKLSFMTNRTVHLNAMIVWLLVGMMGGVYWFLPIETGREVVGIKLAKFIWWVIVGGVGVVVLVYLLVQIGPGTAFTLWFINEGREYIEAPRWADFAIVAWVAVFLFNVVATTLAARRITGLLGVLIFDLVALGALYTAGMHYTVNVTMDQYLWWWVVHLWVEATWEVLVGVVMGWSLMYLLGTPRKLIETWLFLEVALVFGTGILGLGHHYFWIGTPEYWIGLGGFFSALEPLPLVAMVVHAVYDAGAHRLHTINKPAMMWAVTQAFGNFIGAGVWGFMQTLPQVNMYSHGTQLAAAHGHFAFFGAYVGTVLTLVYIAVQNIGKRVQIPLGSKLWPWAWGLLVFGIIGIVASFTISGFAQTMIERAELGSTWNAYIKSYTHPWYTNTHWWRFWMGMLFFLGYVLLVWDLLTIGRRRTANAAEGAHD</sequence>
<gene>
    <name evidence="4" type="primary">norB</name>
    <name evidence="4" type="ORF">ODE01S_15260</name>
</gene>
<dbReference type="GO" id="GO:0022904">
    <property type="term" value="P:respiratory electron transport chain"/>
    <property type="evidence" value="ECO:0007669"/>
    <property type="project" value="TreeGrafter"/>
</dbReference>
<reference evidence="4 5" key="1">
    <citation type="submission" date="2019-07" db="EMBL/GenBank/DDBJ databases">
        <title>Whole genome shotgun sequence of Oceanithermus desulfurans NBRC 100063.</title>
        <authorList>
            <person name="Hosoyama A."/>
            <person name="Uohara A."/>
            <person name="Ohji S."/>
            <person name="Ichikawa N."/>
        </authorList>
    </citation>
    <scope>NUCLEOTIDE SEQUENCE [LARGE SCALE GENOMIC DNA]</scope>
    <source>
        <strain evidence="4 5">NBRC 100063</strain>
    </source>
</reference>
<proteinExistence type="predicted"/>
<feature type="transmembrane region" description="Helical" evidence="2">
    <location>
        <begin position="143"/>
        <end position="165"/>
    </location>
</feature>
<dbReference type="InterPro" id="IPR036927">
    <property type="entry name" value="Cyt_c_oxase-like_su1_sf"/>
</dbReference>
<dbReference type="RefSeq" id="WP_147147527.1">
    <property type="nucleotide sequence ID" value="NZ_BJXN01000009.1"/>
</dbReference>
<dbReference type="OrthoDB" id="9767153at2"/>
<dbReference type="SUPFAM" id="SSF81442">
    <property type="entry name" value="Cytochrome c oxidase subunit I-like"/>
    <property type="match status" value="1"/>
</dbReference>
<evidence type="ECO:0000313" key="5">
    <source>
        <dbReference type="Proteomes" id="UP000321827"/>
    </source>
</evidence>
<dbReference type="GO" id="GO:0020037">
    <property type="term" value="F:heme binding"/>
    <property type="evidence" value="ECO:0007669"/>
    <property type="project" value="InterPro"/>
</dbReference>
<feature type="transmembrane region" description="Helical" evidence="2">
    <location>
        <begin position="350"/>
        <end position="370"/>
    </location>
</feature>
<name>A0A511RMC1_9DEIN</name>
<dbReference type="GO" id="GO:0016020">
    <property type="term" value="C:membrane"/>
    <property type="evidence" value="ECO:0007669"/>
    <property type="project" value="InterPro"/>
</dbReference>
<keyword evidence="1" id="KW-0249">Electron transport</keyword>
<feature type="domain" description="Cytochrome oxidase subunit I profile" evidence="3">
    <location>
        <begin position="14"/>
        <end position="477"/>
    </location>
</feature>
<feature type="transmembrane region" description="Helical" evidence="2">
    <location>
        <begin position="270"/>
        <end position="297"/>
    </location>
</feature>
<feature type="transmembrane region" description="Helical" evidence="2">
    <location>
        <begin position="309"/>
        <end position="330"/>
    </location>
</feature>
<accession>A0A511RMC1</accession>
<evidence type="ECO:0000313" key="4">
    <source>
        <dbReference type="EMBL" id="GEM90092.1"/>
    </source>
</evidence>
<feature type="transmembrane region" description="Helical" evidence="2">
    <location>
        <begin position="62"/>
        <end position="83"/>
    </location>
</feature>
<evidence type="ECO:0000256" key="2">
    <source>
        <dbReference type="SAM" id="Phobius"/>
    </source>
</evidence>
<dbReference type="PANTHER" id="PTHR10422">
    <property type="entry name" value="CYTOCHROME C OXIDASE SUBUNIT 1"/>
    <property type="match status" value="1"/>
</dbReference>
<dbReference type="GO" id="GO:0009060">
    <property type="term" value="P:aerobic respiration"/>
    <property type="evidence" value="ECO:0007669"/>
    <property type="project" value="InterPro"/>
</dbReference>
<dbReference type="PANTHER" id="PTHR10422:SF43">
    <property type="entry name" value="NITRIC OXIDE REDUCTASE SUBUNIT B"/>
    <property type="match status" value="1"/>
</dbReference>
<dbReference type="Gene3D" id="1.20.210.10">
    <property type="entry name" value="Cytochrome c oxidase-like, subunit I domain"/>
    <property type="match status" value="1"/>
</dbReference>
<feature type="transmembrane region" description="Helical" evidence="2">
    <location>
        <begin position="243"/>
        <end position="264"/>
    </location>
</feature>
<keyword evidence="1" id="KW-0679">Respiratory chain</keyword>
<dbReference type="InterPro" id="IPR000883">
    <property type="entry name" value="Cyt_C_Oxase_1"/>
</dbReference>
<feature type="transmembrane region" description="Helical" evidence="2">
    <location>
        <begin position="99"/>
        <end position="131"/>
    </location>
</feature>
<feature type="transmembrane region" description="Helical" evidence="2">
    <location>
        <begin position="390"/>
        <end position="414"/>
    </location>
</feature>
<dbReference type="InterPro" id="IPR023616">
    <property type="entry name" value="Cyt_c_oxase-like_su1_dom"/>
</dbReference>
<evidence type="ECO:0000256" key="1">
    <source>
        <dbReference type="ARBA" id="ARBA00022660"/>
    </source>
</evidence>
<keyword evidence="2" id="KW-0812">Transmembrane</keyword>
<feature type="transmembrane region" description="Helical" evidence="2">
    <location>
        <begin position="203"/>
        <end position="231"/>
    </location>
</feature>